<protein>
    <submittedName>
        <fullName evidence="4">Transposon Ty3-I Gag-Pol polyprotein</fullName>
    </submittedName>
</protein>
<dbReference type="Gene3D" id="3.30.70.270">
    <property type="match status" value="2"/>
</dbReference>
<evidence type="ECO:0000313" key="5">
    <source>
        <dbReference type="Proteomes" id="UP000288805"/>
    </source>
</evidence>
<name>A0A438F8L1_VITVI</name>
<dbReference type="InterPro" id="IPR043502">
    <property type="entry name" value="DNA/RNA_pol_sf"/>
</dbReference>
<dbReference type="InterPro" id="IPR053134">
    <property type="entry name" value="RNA-dir_DNA_polymerase"/>
</dbReference>
<sequence>MVTPMVQNVQPHLAVRQAGRNLPIEPLIGSISKRLDDMLSMPFCSHIIHYEPPRGFLVPKFFTYDGSNDPFNHIMHYRQLMTLDIGNHALLCKDNESLREFIKRFGQAVLQVEDYSMDAVLQIFKRSICPDTPFFESLAKKPPTTMNNLFRRASKYSMLEDDVRAATQQVLVAGQTSRSGAERSAKLPDRPRQSDRRQEGPSRPEMPSLTPLSILYEKLLPMIQDMFDFRWPRPLETDPSKRDHSKKCVFHKEYGHTTEACRCLHYLVERLIKAGHLKQYLRSDARDSNMKGIHPSIAIHKLNVLSMARPVRQRVRRFHQDKQKIIRDEIDKLLEPGFIREVEYPDWLANVVVVPKKEGKWRVCVDYTNLNNACPKDSFLLPRIDQIVDSTTGQGMLSFLDAFSGYHQIPMSPADEENTTFIAPHGLYCYKVMPFGLKKHWRHLSKTDDKGLQTSGRSYNRGFMVSQRGIEVSPDQVKTVMETPPPRSKKELQHLTGKLVALGRFIARFTDELRPFFLAIRKTGASGWTDSCQIAFEKIKHCLMQPPILSSPLPEEKLYMYLAVSECAISAILFHCPSPKEQKPIYYVIRALADVETRYSKMELTALALRSAAQKLRPYFQAHPVVVLTDQPLHNILHKPDLTGRML</sequence>
<dbReference type="InterPro" id="IPR000477">
    <property type="entry name" value="RT_dom"/>
</dbReference>
<proteinExistence type="predicted"/>
<feature type="domain" description="Reverse transcriptase/retrotransposon-derived protein RNase H-like" evidence="3">
    <location>
        <begin position="528"/>
        <end position="627"/>
    </location>
</feature>
<dbReference type="EMBL" id="QGNW01001088">
    <property type="protein sequence ID" value="RVW56291.1"/>
    <property type="molecule type" value="Genomic_DNA"/>
</dbReference>
<evidence type="ECO:0000256" key="1">
    <source>
        <dbReference type="SAM" id="MobiDB-lite"/>
    </source>
</evidence>
<feature type="compositionally biased region" description="Basic and acidic residues" evidence="1">
    <location>
        <begin position="180"/>
        <end position="202"/>
    </location>
</feature>
<dbReference type="Gene3D" id="3.10.10.10">
    <property type="entry name" value="HIV Type 1 Reverse Transcriptase, subunit A, domain 1"/>
    <property type="match status" value="1"/>
</dbReference>
<reference evidence="4 5" key="1">
    <citation type="journal article" date="2018" name="PLoS Genet.">
        <title>Population sequencing reveals clonal diversity and ancestral inbreeding in the grapevine cultivar Chardonnay.</title>
        <authorList>
            <person name="Roach M.J."/>
            <person name="Johnson D.L."/>
            <person name="Bohlmann J."/>
            <person name="van Vuuren H.J."/>
            <person name="Jones S.J."/>
            <person name="Pretorius I.S."/>
            <person name="Schmidt S.A."/>
            <person name="Borneman A.R."/>
        </authorList>
    </citation>
    <scope>NUCLEOTIDE SEQUENCE [LARGE SCALE GENOMIC DNA]</scope>
    <source>
        <strain evidence="5">cv. Chardonnay</strain>
        <tissue evidence="4">Leaf</tissue>
    </source>
</reference>
<dbReference type="InterPro" id="IPR043128">
    <property type="entry name" value="Rev_trsase/Diguanyl_cyclase"/>
</dbReference>
<accession>A0A438F8L1</accession>
<dbReference type="PANTHER" id="PTHR24559:SF444">
    <property type="entry name" value="REVERSE TRANSCRIPTASE DOMAIN-CONTAINING PROTEIN"/>
    <property type="match status" value="1"/>
</dbReference>
<dbReference type="SUPFAM" id="SSF56672">
    <property type="entry name" value="DNA/RNA polymerases"/>
    <property type="match status" value="1"/>
</dbReference>
<dbReference type="Pfam" id="PF00078">
    <property type="entry name" value="RVT_1"/>
    <property type="match status" value="1"/>
</dbReference>
<dbReference type="PANTHER" id="PTHR24559">
    <property type="entry name" value="TRANSPOSON TY3-I GAG-POL POLYPROTEIN"/>
    <property type="match status" value="1"/>
</dbReference>
<evidence type="ECO:0000259" key="2">
    <source>
        <dbReference type="Pfam" id="PF00078"/>
    </source>
</evidence>
<comment type="caution">
    <text evidence="4">The sequence shown here is derived from an EMBL/GenBank/DDBJ whole genome shotgun (WGS) entry which is preliminary data.</text>
</comment>
<dbReference type="Pfam" id="PF17919">
    <property type="entry name" value="RT_RNaseH_2"/>
    <property type="match status" value="1"/>
</dbReference>
<dbReference type="InterPro" id="IPR041577">
    <property type="entry name" value="RT_RNaseH_2"/>
</dbReference>
<organism evidence="4 5">
    <name type="scientific">Vitis vinifera</name>
    <name type="common">Grape</name>
    <dbReference type="NCBI Taxonomy" id="29760"/>
    <lineage>
        <taxon>Eukaryota</taxon>
        <taxon>Viridiplantae</taxon>
        <taxon>Streptophyta</taxon>
        <taxon>Embryophyta</taxon>
        <taxon>Tracheophyta</taxon>
        <taxon>Spermatophyta</taxon>
        <taxon>Magnoliopsida</taxon>
        <taxon>eudicotyledons</taxon>
        <taxon>Gunneridae</taxon>
        <taxon>Pentapetalae</taxon>
        <taxon>rosids</taxon>
        <taxon>Vitales</taxon>
        <taxon>Vitaceae</taxon>
        <taxon>Viteae</taxon>
        <taxon>Vitis</taxon>
    </lineage>
</organism>
<feature type="domain" description="Reverse transcriptase" evidence="2">
    <location>
        <begin position="354"/>
        <end position="438"/>
    </location>
</feature>
<gene>
    <name evidence="4" type="primary">TY3B-I_561</name>
    <name evidence="4" type="ORF">CK203_111209</name>
</gene>
<dbReference type="Proteomes" id="UP000288805">
    <property type="component" value="Unassembled WGS sequence"/>
</dbReference>
<feature type="region of interest" description="Disordered" evidence="1">
    <location>
        <begin position="173"/>
        <end position="209"/>
    </location>
</feature>
<dbReference type="AlphaFoldDB" id="A0A438F8L1"/>
<evidence type="ECO:0000259" key="3">
    <source>
        <dbReference type="Pfam" id="PF17919"/>
    </source>
</evidence>
<dbReference type="CDD" id="cd01647">
    <property type="entry name" value="RT_LTR"/>
    <property type="match status" value="1"/>
</dbReference>
<evidence type="ECO:0000313" key="4">
    <source>
        <dbReference type="EMBL" id="RVW56291.1"/>
    </source>
</evidence>